<evidence type="ECO:0000256" key="4">
    <source>
        <dbReference type="RuleBase" id="RU003792"/>
    </source>
</evidence>
<accession>A0A7E4VAJ7</accession>
<evidence type="ECO:0000256" key="2">
    <source>
        <dbReference type="ARBA" id="ARBA00022694"/>
    </source>
</evidence>
<keyword evidence="2 4" id="KW-0819">tRNA processing</keyword>
<protein>
    <recommendedName>
        <fullName evidence="4">tRNA pseudouridine synthase</fullName>
        <ecNumber evidence="4">5.4.99.12</ecNumber>
    </recommendedName>
</protein>
<feature type="region of interest" description="Disordered" evidence="5">
    <location>
        <begin position="1"/>
        <end position="25"/>
    </location>
</feature>
<organism evidence="7 8">
    <name type="scientific">Panagrellus redivivus</name>
    <name type="common">Microworm</name>
    <dbReference type="NCBI Taxonomy" id="6233"/>
    <lineage>
        <taxon>Eukaryota</taxon>
        <taxon>Metazoa</taxon>
        <taxon>Ecdysozoa</taxon>
        <taxon>Nematoda</taxon>
        <taxon>Chromadorea</taxon>
        <taxon>Rhabditida</taxon>
        <taxon>Tylenchina</taxon>
        <taxon>Panagrolaimomorpha</taxon>
        <taxon>Panagrolaimoidea</taxon>
        <taxon>Panagrolaimidae</taxon>
        <taxon>Panagrellus</taxon>
    </lineage>
</organism>
<dbReference type="Pfam" id="PF01416">
    <property type="entry name" value="PseudoU_synth_1"/>
    <property type="match status" value="1"/>
</dbReference>
<dbReference type="AlphaFoldDB" id="A0A7E4VAJ7"/>
<dbReference type="SUPFAM" id="SSF55120">
    <property type="entry name" value="Pseudouridine synthase"/>
    <property type="match status" value="1"/>
</dbReference>
<dbReference type="GO" id="GO:0160147">
    <property type="term" value="F:tRNA pseudouridine(38-40) synthase activity"/>
    <property type="evidence" value="ECO:0007669"/>
    <property type="project" value="UniProtKB-EC"/>
</dbReference>
<dbReference type="InterPro" id="IPR020094">
    <property type="entry name" value="TruA/RsuA/RluB/E/F_N"/>
</dbReference>
<evidence type="ECO:0000256" key="1">
    <source>
        <dbReference type="ARBA" id="ARBA00009375"/>
    </source>
</evidence>
<sequence length="412" mass="47082">MATLPDPLGSVLCENEPKNATKTKSRLKKNGEFDFSRFPRRRIAILFLYLGWDYEGLVMQDHTTNTVEQAILDAMIKTRMIESKDTAQWSRCGRTDKGVSGFRQVGSVTVRSTDVDGVGVFWPDDAPADEQRVKSTNEMKFDTILNNVLPSNIRVIAWAPAKREFNARFECTSRSYMYLFPRGRLNITAMQLALDALVGSHDFRNFCRIDMNENRLEASYVREIFNARLTPVDPVAESSPYQMIQLQIKGSGFLWHQIRCIVTLVHEIGLGNEEPSLITKLLDVQSTPAKPQYAMARDMPLCFFDASYTDGIFDWKSSVNADTIRRLYVHLQQQWCEFATKAAIVRSMMTELKSFDDQMSTDVCDGLEQHIRGAPSKTHIPILKRPTCDSLETKIAKFTKKRRVEEHVQLDK</sequence>
<feature type="domain" description="Pseudouridine synthase I TruA alpha/beta" evidence="6">
    <location>
        <begin position="193"/>
        <end position="308"/>
    </location>
</feature>
<dbReference type="Gene3D" id="3.30.70.660">
    <property type="entry name" value="Pseudouridine synthase I, catalytic domain, C-terminal subdomain"/>
    <property type="match status" value="1"/>
</dbReference>
<proteinExistence type="inferred from homology"/>
<keyword evidence="7" id="KW-1185">Reference proteome</keyword>
<dbReference type="GO" id="GO:0003723">
    <property type="term" value="F:RNA binding"/>
    <property type="evidence" value="ECO:0007669"/>
    <property type="project" value="InterPro"/>
</dbReference>
<reference evidence="8" key="2">
    <citation type="submission" date="2020-10" db="UniProtKB">
        <authorList>
            <consortium name="WormBaseParasite"/>
        </authorList>
    </citation>
    <scope>IDENTIFICATION</scope>
</reference>
<dbReference type="HAMAP" id="MF_00171">
    <property type="entry name" value="TruA"/>
    <property type="match status" value="1"/>
</dbReference>
<dbReference type="InterPro" id="IPR020095">
    <property type="entry name" value="PsdUridine_synth_TruA_C"/>
</dbReference>
<evidence type="ECO:0000313" key="8">
    <source>
        <dbReference type="WBParaSite" id="Pan_g18682.t1"/>
    </source>
</evidence>
<dbReference type="InterPro" id="IPR020103">
    <property type="entry name" value="PsdUridine_synth_cat_dom_sf"/>
</dbReference>
<dbReference type="WBParaSite" id="Pan_g18682.t1">
    <property type="protein sequence ID" value="Pan_g18682.t1"/>
    <property type="gene ID" value="Pan_g18682"/>
</dbReference>
<dbReference type="InterPro" id="IPR020097">
    <property type="entry name" value="PsdUridine_synth_TruA_a/b_dom"/>
</dbReference>
<dbReference type="PANTHER" id="PTHR11142:SF5">
    <property type="entry name" value="TRNA PSEUDOURIDINE(38_39) SYNTHASE"/>
    <property type="match status" value="1"/>
</dbReference>
<dbReference type="Proteomes" id="UP000492821">
    <property type="component" value="Unassembled WGS sequence"/>
</dbReference>
<evidence type="ECO:0000313" key="7">
    <source>
        <dbReference type="Proteomes" id="UP000492821"/>
    </source>
</evidence>
<evidence type="ECO:0000256" key="5">
    <source>
        <dbReference type="SAM" id="MobiDB-lite"/>
    </source>
</evidence>
<keyword evidence="3 4" id="KW-0413">Isomerase</keyword>
<dbReference type="FunFam" id="3.30.70.580:FF:000007">
    <property type="entry name" value="tRNA pseudouridine synthase"/>
    <property type="match status" value="1"/>
</dbReference>
<dbReference type="GO" id="GO:0005634">
    <property type="term" value="C:nucleus"/>
    <property type="evidence" value="ECO:0007669"/>
    <property type="project" value="TreeGrafter"/>
</dbReference>
<dbReference type="Gene3D" id="3.30.70.580">
    <property type="entry name" value="Pseudouridine synthase I, catalytic domain, N-terminal subdomain"/>
    <property type="match status" value="1"/>
</dbReference>
<dbReference type="GO" id="GO:0005737">
    <property type="term" value="C:cytoplasm"/>
    <property type="evidence" value="ECO:0007669"/>
    <property type="project" value="TreeGrafter"/>
</dbReference>
<evidence type="ECO:0000259" key="6">
    <source>
        <dbReference type="Pfam" id="PF01416"/>
    </source>
</evidence>
<comment type="similarity">
    <text evidence="1 4">Belongs to the tRNA pseudouridine synthase TruA family.</text>
</comment>
<reference evidence="7" key="1">
    <citation type="journal article" date="2013" name="Genetics">
        <title>The draft genome and transcriptome of Panagrellus redivivus are shaped by the harsh demands of a free-living lifestyle.</title>
        <authorList>
            <person name="Srinivasan J."/>
            <person name="Dillman A.R."/>
            <person name="Macchietto M.G."/>
            <person name="Heikkinen L."/>
            <person name="Lakso M."/>
            <person name="Fracchia K.M."/>
            <person name="Antoshechkin I."/>
            <person name="Mortazavi A."/>
            <person name="Wong G."/>
            <person name="Sternberg P.W."/>
        </authorList>
    </citation>
    <scope>NUCLEOTIDE SEQUENCE [LARGE SCALE GENOMIC DNA]</scope>
    <source>
        <strain evidence="7">MT8872</strain>
    </source>
</reference>
<dbReference type="InterPro" id="IPR001406">
    <property type="entry name" value="PsdUridine_synth_TruA"/>
</dbReference>
<dbReference type="PANTHER" id="PTHR11142">
    <property type="entry name" value="PSEUDOURIDYLATE SYNTHASE"/>
    <property type="match status" value="1"/>
</dbReference>
<dbReference type="NCBIfam" id="TIGR00071">
    <property type="entry name" value="hisT_truA"/>
    <property type="match status" value="1"/>
</dbReference>
<dbReference type="EC" id="5.4.99.12" evidence="4"/>
<dbReference type="GO" id="GO:0031119">
    <property type="term" value="P:tRNA pseudouridine synthesis"/>
    <property type="evidence" value="ECO:0007669"/>
    <property type="project" value="TreeGrafter"/>
</dbReference>
<name>A0A7E4VAJ7_PANRE</name>
<comment type="catalytic activity">
    <reaction evidence="4">
        <text>uridine(38/39/40) in tRNA = pseudouridine(38/39/40) in tRNA</text>
        <dbReference type="Rhea" id="RHEA:22376"/>
        <dbReference type="Rhea" id="RHEA-COMP:10085"/>
        <dbReference type="Rhea" id="RHEA-COMP:10087"/>
        <dbReference type="ChEBI" id="CHEBI:65314"/>
        <dbReference type="ChEBI" id="CHEBI:65315"/>
        <dbReference type="EC" id="5.4.99.12"/>
    </reaction>
</comment>
<evidence type="ECO:0000256" key="3">
    <source>
        <dbReference type="ARBA" id="ARBA00023235"/>
    </source>
</evidence>
<dbReference type="GO" id="GO:1990481">
    <property type="term" value="P:mRNA pseudouridine synthesis"/>
    <property type="evidence" value="ECO:0007669"/>
    <property type="project" value="TreeGrafter"/>
</dbReference>